<dbReference type="GO" id="GO:0005789">
    <property type="term" value="C:endoplasmic reticulum membrane"/>
    <property type="evidence" value="ECO:0007669"/>
    <property type="project" value="TreeGrafter"/>
</dbReference>
<proteinExistence type="predicted"/>
<evidence type="ECO:0000256" key="3">
    <source>
        <dbReference type="ARBA" id="ARBA00022989"/>
    </source>
</evidence>
<dbReference type="InterPro" id="IPR045888">
    <property type="entry name" value="Erv"/>
</dbReference>
<evidence type="ECO:0000313" key="10">
    <source>
        <dbReference type="Proteomes" id="UP000298030"/>
    </source>
</evidence>
<sequence length="503" mass="54823">MADAATVIKRIEDLTPVWITKFDAFPKLPKAYKARSESRGFLTLGVLFLALLLMLNDIGEYLWGWQDHEFGVDEDTTRFLPINLDMTVNMACQHLSIDLRDAMGDRLFLTGGFRRDGTFFDVGQATALKEHAEALSAAQAVAQSRKSRGFFSYFWKKDPKPTFKPTYKHAEDGSACRISGTMFVKRVTANLHITTLGHGYASYEHVDHTAMNLSHVIEEFSFGPYFPEIVQPLDNSFEITHEHFIAYQYFLHVVPTQYIAARQPPLDTSQYSVTHYTRVLQHHRGTPGIFFKFEIDPIKLIHIQRTTTLLQLLIRCVGVIGGVFVCTSYAIRITTRAVEVVSGVDQTPGIVAAESSGVKVGLRAKWGGSELRARTGAGWSSPYTSTPVTGTYGAMPSPFLGSNMYSNPATPNPGTPHSSVGLGYPVPPTPGGMRSAASLGPPMRTPSYGSPSLNPPGSPMPPSVPGTPSAYATFPASPHPSNGNGFNVGPPPKKGASGPKKDD</sequence>
<protein>
    <submittedName>
        <fullName evidence="9">Endoplasmic reticulum-golgi intermediate compartment protein 2</fullName>
    </submittedName>
</protein>
<dbReference type="Proteomes" id="UP000298030">
    <property type="component" value="Unassembled WGS sequence"/>
</dbReference>
<evidence type="ECO:0000256" key="5">
    <source>
        <dbReference type="SAM" id="MobiDB-lite"/>
    </source>
</evidence>
<evidence type="ECO:0000313" key="9">
    <source>
        <dbReference type="EMBL" id="TEB23275.1"/>
    </source>
</evidence>
<dbReference type="GO" id="GO:0006890">
    <property type="term" value="P:retrograde vesicle-mediated transport, Golgi to endoplasmic reticulum"/>
    <property type="evidence" value="ECO:0007669"/>
    <property type="project" value="TreeGrafter"/>
</dbReference>
<dbReference type="InterPro" id="IPR039542">
    <property type="entry name" value="Erv_N"/>
</dbReference>
<name>A0A4Y7SN56_COPMI</name>
<dbReference type="GO" id="GO:0000139">
    <property type="term" value="C:Golgi membrane"/>
    <property type="evidence" value="ECO:0007669"/>
    <property type="project" value="TreeGrafter"/>
</dbReference>
<evidence type="ECO:0000256" key="6">
    <source>
        <dbReference type="SAM" id="Phobius"/>
    </source>
</evidence>
<comment type="subcellular location">
    <subcellularLocation>
        <location evidence="1">Membrane</location>
    </subcellularLocation>
</comment>
<dbReference type="InterPro" id="IPR012936">
    <property type="entry name" value="Erv_C"/>
</dbReference>
<dbReference type="GO" id="GO:0006888">
    <property type="term" value="P:endoplasmic reticulum to Golgi vesicle-mediated transport"/>
    <property type="evidence" value="ECO:0007669"/>
    <property type="project" value="TreeGrafter"/>
</dbReference>
<feature type="domain" description="Endoplasmic reticulum vesicle transporter C-terminal" evidence="7">
    <location>
        <begin position="170"/>
        <end position="328"/>
    </location>
</feature>
<evidence type="ECO:0000256" key="2">
    <source>
        <dbReference type="ARBA" id="ARBA00022692"/>
    </source>
</evidence>
<evidence type="ECO:0000256" key="4">
    <source>
        <dbReference type="ARBA" id="ARBA00023136"/>
    </source>
</evidence>
<keyword evidence="10" id="KW-1185">Reference proteome</keyword>
<gene>
    <name evidence="9" type="ORF">FA13DRAFT_1670257</name>
</gene>
<feature type="domain" description="Endoplasmic reticulum vesicle transporter N-terminal" evidence="8">
    <location>
        <begin position="20"/>
        <end position="106"/>
    </location>
</feature>
<dbReference type="OrthoDB" id="5541786at2759"/>
<keyword evidence="4 6" id="KW-0472">Membrane</keyword>
<dbReference type="Pfam" id="PF07970">
    <property type="entry name" value="COPIIcoated_ERV"/>
    <property type="match status" value="1"/>
</dbReference>
<reference evidence="9 10" key="1">
    <citation type="journal article" date="2019" name="Nat. Ecol. Evol.">
        <title>Megaphylogeny resolves global patterns of mushroom evolution.</title>
        <authorList>
            <person name="Varga T."/>
            <person name="Krizsan K."/>
            <person name="Foldi C."/>
            <person name="Dima B."/>
            <person name="Sanchez-Garcia M."/>
            <person name="Sanchez-Ramirez S."/>
            <person name="Szollosi G.J."/>
            <person name="Szarkandi J.G."/>
            <person name="Papp V."/>
            <person name="Albert L."/>
            <person name="Andreopoulos W."/>
            <person name="Angelini C."/>
            <person name="Antonin V."/>
            <person name="Barry K.W."/>
            <person name="Bougher N.L."/>
            <person name="Buchanan P."/>
            <person name="Buyck B."/>
            <person name="Bense V."/>
            <person name="Catcheside P."/>
            <person name="Chovatia M."/>
            <person name="Cooper J."/>
            <person name="Damon W."/>
            <person name="Desjardin D."/>
            <person name="Finy P."/>
            <person name="Geml J."/>
            <person name="Haridas S."/>
            <person name="Hughes K."/>
            <person name="Justo A."/>
            <person name="Karasinski D."/>
            <person name="Kautmanova I."/>
            <person name="Kiss B."/>
            <person name="Kocsube S."/>
            <person name="Kotiranta H."/>
            <person name="LaButti K.M."/>
            <person name="Lechner B.E."/>
            <person name="Liimatainen K."/>
            <person name="Lipzen A."/>
            <person name="Lukacs Z."/>
            <person name="Mihaltcheva S."/>
            <person name="Morgado L.N."/>
            <person name="Niskanen T."/>
            <person name="Noordeloos M.E."/>
            <person name="Ohm R.A."/>
            <person name="Ortiz-Santana B."/>
            <person name="Ovrebo C."/>
            <person name="Racz N."/>
            <person name="Riley R."/>
            <person name="Savchenko A."/>
            <person name="Shiryaev A."/>
            <person name="Soop K."/>
            <person name="Spirin V."/>
            <person name="Szebenyi C."/>
            <person name="Tomsovsky M."/>
            <person name="Tulloss R.E."/>
            <person name="Uehling J."/>
            <person name="Grigoriev I.V."/>
            <person name="Vagvolgyi C."/>
            <person name="Papp T."/>
            <person name="Martin F.M."/>
            <person name="Miettinen O."/>
            <person name="Hibbett D.S."/>
            <person name="Nagy L.G."/>
        </authorList>
    </citation>
    <scope>NUCLEOTIDE SEQUENCE [LARGE SCALE GENOMIC DNA]</scope>
    <source>
        <strain evidence="9 10">FP101781</strain>
    </source>
</reference>
<dbReference type="PANTHER" id="PTHR10984">
    <property type="entry name" value="ENDOPLASMIC RETICULUM-GOLGI INTERMEDIATE COMPARTMENT PROTEIN"/>
    <property type="match status" value="1"/>
</dbReference>
<organism evidence="9 10">
    <name type="scientific">Coprinellus micaceus</name>
    <name type="common">Glistening ink-cap mushroom</name>
    <name type="synonym">Coprinus micaceus</name>
    <dbReference type="NCBI Taxonomy" id="71717"/>
    <lineage>
        <taxon>Eukaryota</taxon>
        <taxon>Fungi</taxon>
        <taxon>Dikarya</taxon>
        <taxon>Basidiomycota</taxon>
        <taxon>Agaricomycotina</taxon>
        <taxon>Agaricomycetes</taxon>
        <taxon>Agaricomycetidae</taxon>
        <taxon>Agaricales</taxon>
        <taxon>Agaricineae</taxon>
        <taxon>Psathyrellaceae</taxon>
        <taxon>Coprinellus</taxon>
    </lineage>
</organism>
<feature type="transmembrane region" description="Helical" evidence="6">
    <location>
        <begin position="38"/>
        <end position="55"/>
    </location>
</feature>
<dbReference type="GO" id="GO:0030134">
    <property type="term" value="C:COPII-coated ER to Golgi transport vesicle"/>
    <property type="evidence" value="ECO:0007669"/>
    <property type="project" value="TreeGrafter"/>
</dbReference>
<feature type="compositionally biased region" description="Pro residues" evidence="5">
    <location>
        <begin position="453"/>
        <end position="465"/>
    </location>
</feature>
<dbReference type="Pfam" id="PF13850">
    <property type="entry name" value="ERGIC_N"/>
    <property type="match status" value="1"/>
</dbReference>
<evidence type="ECO:0000256" key="1">
    <source>
        <dbReference type="ARBA" id="ARBA00004370"/>
    </source>
</evidence>
<accession>A0A4Y7SN56</accession>
<dbReference type="STRING" id="71717.A0A4Y7SN56"/>
<evidence type="ECO:0000259" key="8">
    <source>
        <dbReference type="Pfam" id="PF13850"/>
    </source>
</evidence>
<keyword evidence="2 6" id="KW-0812">Transmembrane</keyword>
<comment type="caution">
    <text evidence="9">The sequence shown here is derived from an EMBL/GenBank/DDBJ whole genome shotgun (WGS) entry which is preliminary data.</text>
</comment>
<evidence type="ECO:0000259" key="7">
    <source>
        <dbReference type="Pfam" id="PF07970"/>
    </source>
</evidence>
<dbReference type="EMBL" id="QPFP01000080">
    <property type="protein sequence ID" value="TEB23275.1"/>
    <property type="molecule type" value="Genomic_DNA"/>
</dbReference>
<feature type="compositionally biased region" description="Low complexity" evidence="5">
    <location>
        <begin position="494"/>
        <end position="503"/>
    </location>
</feature>
<dbReference type="PANTHER" id="PTHR10984:SF81">
    <property type="entry name" value="ER-DERIVED VESICLES PROTEIN ERV41"/>
    <property type="match status" value="1"/>
</dbReference>
<dbReference type="AlphaFoldDB" id="A0A4Y7SN56"/>
<feature type="region of interest" description="Disordered" evidence="5">
    <location>
        <begin position="405"/>
        <end position="503"/>
    </location>
</feature>
<keyword evidence="3 6" id="KW-1133">Transmembrane helix</keyword>